<accession>B7WXT3</accession>
<evidence type="ECO:0008006" key="4">
    <source>
        <dbReference type="Google" id="ProtNLM"/>
    </source>
</evidence>
<dbReference type="Proteomes" id="UP000003039">
    <property type="component" value="Unassembled WGS sequence"/>
</dbReference>
<name>B7WXT3_COMTK</name>
<dbReference type="EMBL" id="AAUJ02000001">
    <property type="protein sequence ID" value="EED67935.1"/>
    <property type="molecule type" value="Genomic_DNA"/>
</dbReference>
<feature type="compositionally biased region" description="Basic and acidic residues" evidence="1">
    <location>
        <begin position="183"/>
        <end position="204"/>
    </location>
</feature>
<evidence type="ECO:0000313" key="2">
    <source>
        <dbReference type="EMBL" id="EED67935.1"/>
    </source>
</evidence>
<gene>
    <name evidence="2" type="ORF">CtesDRAFT_PD2881</name>
</gene>
<proteinExistence type="predicted"/>
<comment type="caution">
    <text evidence="2">The sequence shown here is derived from an EMBL/GenBank/DDBJ whole genome shotgun (WGS) entry which is preliminary data.</text>
</comment>
<dbReference type="OrthoDB" id="8895840at2"/>
<evidence type="ECO:0000256" key="1">
    <source>
        <dbReference type="SAM" id="MobiDB-lite"/>
    </source>
</evidence>
<dbReference type="AlphaFoldDB" id="B7WXT3"/>
<sequence length="322" mass="35269">MGRTATKSQGNVTDVVLDKNAVAAIESAQDALAVVDQQAQVQARAVAKELRYEGSMNPDALENGARDSIRRINVALFELGGYLLMMRAACPHGDFAARLARLDLQPRVAQQYMQVTRRFSNANSNSQIGDLGKTKLLEMLVLDDEQIDELALTGETGELKLDEIATMSVKELRSALRQSKEDNKFLAEKRDKEQQRADNAEKALKSGGPKARSLEARVADFSKEVDTEQEAATNALLAMDQQVKALDTWYLEYAAQQPGYEPGDRVDMPVEVLALVQKLCGNVNRIAASVGGLQHLIGNTFGHELEAVTIHEMKTPAMAEAE</sequence>
<protein>
    <recommendedName>
        <fullName evidence="4">DUF3102 domain-containing protein</fullName>
    </recommendedName>
</protein>
<dbReference type="RefSeq" id="WP_003055950.1">
    <property type="nucleotide sequence ID" value="NZ_AAUJ02000001.1"/>
</dbReference>
<evidence type="ECO:0000313" key="3">
    <source>
        <dbReference type="Proteomes" id="UP000003039"/>
    </source>
</evidence>
<feature type="region of interest" description="Disordered" evidence="1">
    <location>
        <begin position="183"/>
        <end position="211"/>
    </location>
</feature>
<organism evidence="2 3">
    <name type="scientific">Comamonas testosteroni (strain DSM 14576 / KF-1)</name>
    <name type="common">Pseudomonas testosteroni</name>
    <dbReference type="NCBI Taxonomy" id="399795"/>
    <lineage>
        <taxon>Bacteria</taxon>
        <taxon>Pseudomonadati</taxon>
        <taxon>Pseudomonadota</taxon>
        <taxon>Betaproteobacteria</taxon>
        <taxon>Burkholderiales</taxon>
        <taxon>Comamonadaceae</taxon>
        <taxon>Comamonas</taxon>
    </lineage>
</organism>
<dbReference type="eggNOG" id="ENOG502Z7QA">
    <property type="taxonomic scope" value="Bacteria"/>
</dbReference>
<reference evidence="2 3" key="1">
    <citation type="journal article" date="2004" name="Appl. Environ. Microbiol.">
        <title>Mineralization of individual congeners of linear alkylbenzenesulfonate by defined pairs of heterotrophic bacteria.</title>
        <authorList>
            <person name="Schleheck D."/>
            <person name="Knepper T.P."/>
            <person name="Fischer K."/>
            <person name="Cook A.M."/>
        </authorList>
    </citation>
    <scope>NUCLEOTIDE SEQUENCE [LARGE SCALE GENOMIC DNA]</scope>
    <source>
        <strain evidence="3">DSM 14576 / KF-1</strain>
    </source>
</reference>